<organism evidence="8 9">
    <name type="scientific">Methanococcoides vulcani</name>
    <dbReference type="NCBI Taxonomy" id="1353158"/>
    <lineage>
        <taxon>Archaea</taxon>
        <taxon>Methanobacteriati</taxon>
        <taxon>Methanobacteriota</taxon>
        <taxon>Stenosarchaea group</taxon>
        <taxon>Methanomicrobia</taxon>
        <taxon>Methanosarcinales</taxon>
        <taxon>Methanosarcinaceae</taxon>
        <taxon>Methanococcoides</taxon>
    </lineage>
</organism>
<keyword evidence="2" id="KW-1003">Cell membrane</keyword>
<evidence type="ECO:0000256" key="3">
    <source>
        <dbReference type="ARBA" id="ARBA00022692"/>
    </source>
</evidence>
<dbReference type="AlphaFoldDB" id="A0A1H9ZSL1"/>
<dbReference type="RefSeq" id="WP_280176521.1">
    <property type="nucleotide sequence ID" value="NZ_CAAGSJ010000005.1"/>
</dbReference>
<keyword evidence="9" id="KW-1185">Reference proteome</keyword>
<evidence type="ECO:0000256" key="1">
    <source>
        <dbReference type="ARBA" id="ARBA00004651"/>
    </source>
</evidence>
<keyword evidence="4 6" id="KW-1133">Transmembrane helix</keyword>
<dbReference type="GO" id="GO:0005886">
    <property type="term" value="C:plasma membrane"/>
    <property type="evidence" value="ECO:0007669"/>
    <property type="project" value="UniProtKB-SubCell"/>
</dbReference>
<evidence type="ECO:0000313" key="9">
    <source>
        <dbReference type="Proteomes" id="UP000243338"/>
    </source>
</evidence>
<dbReference type="Pfam" id="PF13396">
    <property type="entry name" value="PLDc_N"/>
    <property type="match status" value="1"/>
</dbReference>
<gene>
    <name evidence="8" type="ORF">SAMN04488587_1209</name>
</gene>
<dbReference type="Proteomes" id="UP000243338">
    <property type="component" value="Unassembled WGS sequence"/>
</dbReference>
<sequence>MQVSKSNSEWTIVGLIAFFSILVFTFHIGQLLWGIFAIAFVFWFFMLADCLQRSTDHFPGKGEYDKLIWSVALVFLNFIGAVLYYYMVRKRDNSGQII</sequence>
<feature type="domain" description="Cardiolipin synthase N-terminal" evidence="7">
    <location>
        <begin position="41"/>
        <end position="85"/>
    </location>
</feature>
<keyword evidence="5 6" id="KW-0472">Membrane</keyword>
<dbReference type="InterPro" id="IPR027379">
    <property type="entry name" value="CLS_N"/>
</dbReference>
<evidence type="ECO:0000256" key="5">
    <source>
        <dbReference type="ARBA" id="ARBA00023136"/>
    </source>
</evidence>
<feature type="transmembrane region" description="Helical" evidence="6">
    <location>
        <begin position="67"/>
        <end position="88"/>
    </location>
</feature>
<evidence type="ECO:0000259" key="7">
    <source>
        <dbReference type="Pfam" id="PF13396"/>
    </source>
</evidence>
<comment type="subcellular location">
    <subcellularLocation>
        <location evidence="1">Cell membrane</location>
        <topology evidence="1">Multi-pass membrane protein</topology>
    </subcellularLocation>
</comment>
<name>A0A1H9ZSL1_9EURY</name>
<dbReference type="EMBL" id="FOHQ01000003">
    <property type="protein sequence ID" value="SES84193.1"/>
    <property type="molecule type" value="Genomic_DNA"/>
</dbReference>
<protein>
    <submittedName>
        <fullName evidence="8">Phospholipase_D-nuclease N-terminal</fullName>
    </submittedName>
</protein>
<feature type="transmembrane region" description="Helical" evidence="6">
    <location>
        <begin position="12"/>
        <end position="45"/>
    </location>
</feature>
<reference evidence="9" key="1">
    <citation type="submission" date="2016-10" db="EMBL/GenBank/DDBJ databases">
        <authorList>
            <person name="Varghese N."/>
            <person name="Submissions S."/>
        </authorList>
    </citation>
    <scope>NUCLEOTIDE SEQUENCE [LARGE SCALE GENOMIC DNA]</scope>
    <source>
        <strain evidence="9">SLH 33</strain>
    </source>
</reference>
<keyword evidence="3 6" id="KW-0812">Transmembrane</keyword>
<evidence type="ECO:0000256" key="4">
    <source>
        <dbReference type="ARBA" id="ARBA00022989"/>
    </source>
</evidence>
<evidence type="ECO:0000256" key="2">
    <source>
        <dbReference type="ARBA" id="ARBA00022475"/>
    </source>
</evidence>
<evidence type="ECO:0000313" key="8">
    <source>
        <dbReference type="EMBL" id="SES84193.1"/>
    </source>
</evidence>
<accession>A0A1H9ZSL1</accession>
<proteinExistence type="predicted"/>
<evidence type="ECO:0000256" key="6">
    <source>
        <dbReference type="SAM" id="Phobius"/>
    </source>
</evidence>